<dbReference type="RefSeq" id="WP_023952891.1">
    <property type="nucleotide sequence ID" value="NZ_AYSV01000121.1"/>
</dbReference>
<evidence type="ECO:0000256" key="4">
    <source>
        <dbReference type="PROSITE-ProRule" id="PRU00433"/>
    </source>
</evidence>
<feature type="domain" description="Cytochrome c" evidence="6">
    <location>
        <begin position="88"/>
        <end position="173"/>
    </location>
</feature>
<keyword evidence="1 4" id="KW-0349">Heme</keyword>
<accession>V8FT00</accession>
<evidence type="ECO:0000313" key="8">
    <source>
        <dbReference type="Proteomes" id="UP000018766"/>
    </source>
</evidence>
<evidence type="ECO:0000256" key="1">
    <source>
        <dbReference type="ARBA" id="ARBA00022617"/>
    </source>
</evidence>
<dbReference type="PANTHER" id="PTHR35008:SF9">
    <property type="entry name" value="CYTOCHROME C DOMAIN-CONTAINING PROTEIN"/>
    <property type="match status" value="1"/>
</dbReference>
<evidence type="ECO:0000313" key="7">
    <source>
        <dbReference type="EMBL" id="ETD67424.1"/>
    </source>
</evidence>
<dbReference type="GO" id="GO:0046872">
    <property type="term" value="F:metal ion binding"/>
    <property type="evidence" value="ECO:0007669"/>
    <property type="project" value="UniProtKB-KW"/>
</dbReference>
<dbReference type="InterPro" id="IPR036909">
    <property type="entry name" value="Cyt_c-like_dom_sf"/>
</dbReference>
<feature type="domain" description="Cytochrome c" evidence="6">
    <location>
        <begin position="199"/>
        <end position="284"/>
    </location>
</feature>
<dbReference type="Gene3D" id="1.10.760.10">
    <property type="entry name" value="Cytochrome c-like domain"/>
    <property type="match status" value="2"/>
</dbReference>
<dbReference type="AlphaFoldDB" id="V8FT00"/>
<feature type="signal peptide" evidence="5">
    <location>
        <begin position="1"/>
        <end position="22"/>
    </location>
</feature>
<gene>
    <name evidence="7" type="ORF">V757_11410</name>
</gene>
<comment type="caution">
    <text evidence="7">The sequence shown here is derived from an EMBL/GenBank/DDBJ whole genome shotgun (WGS) entry which is preliminary data.</text>
</comment>
<dbReference type="OrthoDB" id="9808312at2"/>
<dbReference type="PATRIC" id="fig|1414851.3.peg.2382"/>
<dbReference type="EMBL" id="AYSV01000121">
    <property type="protein sequence ID" value="ETD67424.1"/>
    <property type="molecule type" value="Genomic_DNA"/>
</dbReference>
<keyword evidence="3 4" id="KW-0408">Iron</keyword>
<dbReference type="GO" id="GO:0009055">
    <property type="term" value="F:electron transfer activity"/>
    <property type="evidence" value="ECO:0007669"/>
    <property type="project" value="InterPro"/>
</dbReference>
<sequence length="348" mass="38680">MLRKFSVLSFILAGVFASQAHAVQISKMGKDLTPEERATLKAMLPNAPEPKDDEFVHIPPSMADLEASNIHPKLKEAIKRGYDLFTNTQQLKGKNVFNNMNCVSCHMGEGRRPFAGPVWAAVVTLPDFRGKNGHVNNLEERIVGCFSFSMNGKPPEYGSDDMVALTAYHQWLAKGVPVYPDVKLYGRGYPKLKDPAEKPDFARGKALYEQNCAACHGENGAGLVQNGKVQFPALWGDDSFNWGAGAARVFTLAAFIKYNMPLGKAPSLTDQEAWDLAQYVDGQERPQDPRYTEDVKETRAKYEKTFHKDTLYGLEVNGKLLGNHKNVGHKDFLKPDALRSRDFSGQAK</sequence>
<keyword evidence="8" id="KW-1185">Reference proteome</keyword>
<evidence type="ECO:0000256" key="5">
    <source>
        <dbReference type="SAM" id="SignalP"/>
    </source>
</evidence>
<dbReference type="InterPro" id="IPR009056">
    <property type="entry name" value="Cyt_c-like_dom"/>
</dbReference>
<dbReference type="InterPro" id="IPR051459">
    <property type="entry name" value="Cytochrome_c-type_DH"/>
</dbReference>
<proteinExistence type="predicted"/>
<dbReference type="Pfam" id="PF21342">
    <property type="entry name" value="SoxA-TsdA_cyt-c"/>
    <property type="match status" value="1"/>
</dbReference>
<reference evidence="7 8" key="1">
    <citation type="submission" date="2013-11" db="EMBL/GenBank/DDBJ databases">
        <title>Genomic analysis of Pelistega sp. HM-7.</title>
        <authorList>
            <person name="Kumbhare S.V."/>
            <person name="Shetty S.A."/>
            <person name="Sharma O."/>
            <person name="Dhotre D.P."/>
        </authorList>
    </citation>
    <scope>NUCLEOTIDE SEQUENCE [LARGE SCALE GENOMIC DNA]</scope>
    <source>
        <strain evidence="7 8">HM-7</strain>
    </source>
</reference>
<keyword evidence="2 4" id="KW-0479">Metal-binding</keyword>
<evidence type="ECO:0000256" key="3">
    <source>
        <dbReference type="ARBA" id="ARBA00023004"/>
    </source>
</evidence>
<dbReference type="PANTHER" id="PTHR35008">
    <property type="entry name" value="BLL4482 PROTEIN-RELATED"/>
    <property type="match status" value="1"/>
</dbReference>
<keyword evidence="5" id="KW-0732">Signal</keyword>
<dbReference type="GO" id="GO:0020037">
    <property type="term" value="F:heme binding"/>
    <property type="evidence" value="ECO:0007669"/>
    <property type="project" value="InterPro"/>
</dbReference>
<dbReference type="SUPFAM" id="SSF46626">
    <property type="entry name" value="Cytochrome c"/>
    <property type="match status" value="2"/>
</dbReference>
<protein>
    <submittedName>
        <fullName evidence="7">Cytochrome C</fullName>
    </submittedName>
</protein>
<organism evidence="7 8">
    <name type="scientific">Pelistega indica</name>
    <dbReference type="NCBI Taxonomy" id="1414851"/>
    <lineage>
        <taxon>Bacteria</taxon>
        <taxon>Pseudomonadati</taxon>
        <taxon>Pseudomonadota</taxon>
        <taxon>Betaproteobacteria</taxon>
        <taxon>Burkholderiales</taxon>
        <taxon>Alcaligenaceae</taxon>
        <taxon>Pelistega</taxon>
    </lineage>
</organism>
<dbReference type="Proteomes" id="UP000018766">
    <property type="component" value="Unassembled WGS sequence"/>
</dbReference>
<dbReference type="Pfam" id="PF13442">
    <property type="entry name" value="Cytochrome_CBB3"/>
    <property type="match status" value="1"/>
</dbReference>
<dbReference type="PROSITE" id="PS51007">
    <property type="entry name" value="CYTC"/>
    <property type="match status" value="2"/>
</dbReference>
<feature type="chain" id="PRO_5004768715" evidence="5">
    <location>
        <begin position="23"/>
        <end position="348"/>
    </location>
</feature>
<name>V8FT00_9BURK</name>
<evidence type="ECO:0000256" key="2">
    <source>
        <dbReference type="ARBA" id="ARBA00022723"/>
    </source>
</evidence>
<evidence type="ECO:0000259" key="6">
    <source>
        <dbReference type="PROSITE" id="PS51007"/>
    </source>
</evidence>